<evidence type="ECO:0000313" key="7">
    <source>
        <dbReference type="EMBL" id="TNJ28140.1"/>
    </source>
</evidence>
<dbReference type="GO" id="GO:0016787">
    <property type="term" value="F:hydrolase activity"/>
    <property type="evidence" value="ECO:0007669"/>
    <property type="project" value="UniProtKB-KW"/>
</dbReference>
<feature type="domain" description="Metallo-beta-lactamase" evidence="6">
    <location>
        <begin position="42"/>
        <end position="257"/>
    </location>
</feature>
<evidence type="ECO:0000313" key="8">
    <source>
        <dbReference type="Proteomes" id="UP000315496"/>
    </source>
</evidence>
<organism evidence="7 8">
    <name type="scientific">Giardia muris</name>
    <dbReference type="NCBI Taxonomy" id="5742"/>
    <lineage>
        <taxon>Eukaryota</taxon>
        <taxon>Metamonada</taxon>
        <taxon>Diplomonadida</taxon>
        <taxon>Hexamitidae</taxon>
        <taxon>Giardiinae</taxon>
        <taxon>Giardia</taxon>
    </lineage>
</organism>
<gene>
    <name evidence="7" type="ORF">GMRT_15204</name>
</gene>
<dbReference type="EMBL" id="VDLU01000002">
    <property type="protein sequence ID" value="TNJ28140.1"/>
    <property type="molecule type" value="Genomic_DNA"/>
</dbReference>
<dbReference type="GO" id="GO:0046872">
    <property type="term" value="F:metal ion binding"/>
    <property type="evidence" value="ECO:0007669"/>
    <property type="project" value="UniProtKB-KW"/>
</dbReference>
<comment type="cofactor">
    <cofactor evidence="1">
        <name>Zn(2+)</name>
        <dbReference type="ChEBI" id="CHEBI:29105"/>
    </cofactor>
</comment>
<evidence type="ECO:0000259" key="6">
    <source>
        <dbReference type="SMART" id="SM00849"/>
    </source>
</evidence>
<proteinExistence type="inferred from homology"/>
<evidence type="ECO:0000256" key="2">
    <source>
        <dbReference type="ARBA" id="ARBA00007749"/>
    </source>
</evidence>
<keyword evidence="4" id="KW-0378">Hydrolase</keyword>
<dbReference type="SUPFAM" id="SSF56281">
    <property type="entry name" value="Metallo-hydrolase/oxidoreductase"/>
    <property type="match status" value="1"/>
</dbReference>
<protein>
    <submittedName>
        <fullName evidence="7">Quorum-quenching N-acyl-homoserine lactonase</fullName>
    </submittedName>
</protein>
<dbReference type="OrthoDB" id="10250730at2759"/>
<dbReference type="PANTHER" id="PTHR42978">
    <property type="entry name" value="QUORUM-QUENCHING LACTONASE YTNP-RELATED-RELATED"/>
    <property type="match status" value="1"/>
</dbReference>
<comment type="caution">
    <text evidence="7">The sequence shown here is derived from an EMBL/GenBank/DDBJ whole genome shotgun (WGS) entry which is preliminary data.</text>
</comment>
<comment type="similarity">
    <text evidence="2">Belongs to the metallo-beta-lactamase superfamily.</text>
</comment>
<dbReference type="VEuPathDB" id="GiardiaDB:GMRT_15204"/>
<dbReference type="InterPro" id="IPR001279">
    <property type="entry name" value="Metallo-B-lactamas"/>
</dbReference>
<name>A0A4Z1SR10_GIAMU</name>
<keyword evidence="8" id="KW-1185">Reference proteome</keyword>
<reference evidence="7 8" key="1">
    <citation type="submission" date="2019-05" db="EMBL/GenBank/DDBJ databases">
        <title>The compact genome of Giardia muris reveals important steps in the evolution of intestinal protozoan parasites.</title>
        <authorList>
            <person name="Xu F."/>
            <person name="Jimenez-Gonzalez A."/>
            <person name="Einarsson E."/>
            <person name="Astvaldsson A."/>
            <person name="Peirasmaki D."/>
            <person name="Eckmann L."/>
            <person name="Andersson J.O."/>
            <person name="Svard S.G."/>
            <person name="Jerlstrom-Hultqvist J."/>
        </authorList>
    </citation>
    <scope>NUCLEOTIDE SEQUENCE [LARGE SCALE GENOMIC DNA]</scope>
    <source>
        <strain evidence="7 8">Roberts-Thomson</strain>
    </source>
</reference>
<dbReference type="AlphaFoldDB" id="A0A4Z1SR10"/>
<evidence type="ECO:0000256" key="3">
    <source>
        <dbReference type="ARBA" id="ARBA00022723"/>
    </source>
</evidence>
<dbReference type="InterPro" id="IPR051013">
    <property type="entry name" value="MBL_superfamily_lactonases"/>
</dbReference>
<accession>A0A4Z1SR10</accession>
<evidence type="ECO:0000256" key="5">
    <source>
        <dbReference type="ARBA" id="ARBA00022833"/>
    </source>
</evidence>
<dbReference type="Proteomes" id="UP000315496">
    <property type="component" value="Chromosome 2"/>
</dbReference>
<keyword evidence="3" id="KW-0479">Metal-binding</keyword>
<dbReference type="CDD" id="cd07729">
    <property type="entry name" value="AHL_lactonase_MBL-fold"/>
    <property type="match status" value="1"/>
</dbReference>
<dbReference type="InterPro" id="IPR036866">
    <property type="entry name" value="RibonucZ/Hydroxyglut_hydro"/>
</dbReference>
<sequence length="268" mass="30812">MIWVHVLHTGQVSVDCTIPFEHKNPFAKTGWFRKKKYRLSLPVSVYLVEHPKGLLLFDTGWDLETRDTVVNRKCFLPVSYGDLPDGDAVHEHLARLGYTPQDLDYVFLSHLDNDHTGGLPQLKDAKRIMVSEPEWNAAQKWRYFYRYKKRHWKDIDMQTFKYEKTGVGPFGESFDVFGDGTIHLVSTRGHSFGLSTMLISNNDKFVALVGDTGYMQRSWREMKLPGLMVNKQEAIESLQWVQNLSTQDNCLGIYATHDPGVTPCVIEV</sequence>
<dbReference type="SMART" id="SM00849">
    <property type="entry name" value="Lactamase_B"/>
    <property type="match status" value="1"/>
</dbReference>
<dbReference type="Gene3D" id="3.60.15.10">
    <property type="entry name" value="Ribonuclease Z/Hydroxyacylglutathione hydrolase-like"/>
    <property type="match status" value="1"/>
</dbReference>
<keyword evidence="5" id="KW-0862">Zinc</keyword>
<dbReference type="Pfam" id="PF00753">
    <property type="entry name" value="Lactamase_B"/>
    <property type="match status" value="1"/>
</dbReference>
<evidence type="ECO:0000256" key="4">
    <source>
        <dbReference type="ARBA" id="ARBA00022801"/>
    </source>
</evidence>
<evidence type="ECO:0000256" key="1">
    <source>
        <dbReference type="ARBA" id="ARBA00001947"/>
    </source>
</evidence>
<dbReference type="PANTHER" id="PTHR42978:SF2">
    <property type="entry name" value="102 KBASES UNSTABLE REGION: FROM 1 TO 119443"/>
    <property type="match status" value="1"/>
</dbReference>